<sequence length="238" mass="27984">MKRILSALKEKWPEYILEIIVLVIGIFIAFELNNYGENQKRKKEEIEILKGCRAELKTDLKDINLNINDFKRSLFALETFIDLLENDGQYHDSLAALFNYTLLPIHFVHSTSAFETLKSKGLDIISNPDIRTKLVKVYDSQYDFFLQAESEELDEVHYGLRHILPGRFESGFNFPKSNFEGELIPLDFEALKSDIEFLYFLKTHRNRTQSYLDYFYANLKEDVETMISDLDTELKRLE</sequence>
<reference evidence="3" key="1">
    <citation type="submission" date="2016-10" db="EMBL/GenBank/DDBJ databases">
        <authorList>
            <person name="Varghese N."/>
            <person name="Submissions S."/>
        </authorList>
    </citation>
    <scope>NUCLEOTIDE SEQUENCE [LARGE SCALE GENOMIC DNA]</scope>
    <source>
        <strain evidence="3">DSM 15282</strain>
    </source>
</reference>
<keyword evidence="3" id="KW-1185">Reference proteome</keyword>
<keyword evidence="1" id="KW-1133">Transmembrane helix</keyword>
<dbReference type="RefSeq" id="WP_091651480.1">
    <property type="nucleotide sequence ID" value="NZ_FOVW01000003.1"/>
</dbReference>
<dbReference type="STRING" id="226506.SAMN04488519_103189"/>
<evidence type="ECO:0000313" key="3">
    <source>
        <dbReference type="Proteomes" id="UP000199564"/>
    </source>
</evidence>
<gene>
    <name evidence="2" type="ORF">SAMN04488519_103189</name>
</gene>
<name>A0A1I5DX47_9BACT</name>
<feature type="transmembrane region" description="Helical" evidence="1">
    <location>
        <begin position="15"/>
        <end position="33"/>
    </location>
</feature>
<keyword evidence="1" id="KW-0812">Transmembrane</keyword>
<organism evidence="2 3">
    <name type="scientific">Algoriphagus ornithinivorans</name>
    <dbReference type="NCBI Taxonomy" id="226506"/>
    <lineage>
        <taxon>Bacteria</taxon>
        <taxon>Pseudomonadati</taxon>
        <taxon>Bacteroidota</taxon>
        <taxon>Cytophagia</taxon>
        <taxon>Cytophagales</taxon>
        <taxon>Cyclobacteriaceae</taxon>
        <taxon>Algoriphagus</taxon>
    </lineage>
</organism>
<accession>A0A1I5DX47</accession>
<dbReference type="Pfam" id="PF19578">
    <property type="entry name" value="DUF6090"/>
    <property type="match status" value="1"/>
</dbReference>
<dbReference type="EMBL" id="FOVW01000003">
    <property type="protein sequence ID" value="SFO03834.1"/>
    <property type="molecule type" value="Genomic_DNA"/>
</dbReference>
<keyword evidence="1" id="KW-0472">Membrane</keyword>
<proteinExistence type="predicted"/>
<evidence type="ECO:0000256" key="1">
    <source>
        <dbReference type="SAM" id="Phobius"/>
    </source>
</evidence>
<dbReference type="InterPro" id="IPR045749">
    <property type="entry name" value="DUF6090"/>
</dbReference>
<dbReference type="AlphaFoldDB" id="A0A1I5DX47"/>
<protein>
    <submittedName>
        <fullName evidence="2">Uncharacterized protein</fullName>
    </submittedName>
</protein>
<dbReference type="Proteomes" id="UP000199564">
    <property type="component" value="Unassembled WGS sequence"/>
</dbReference>
<evidence type="ECO:0000313" key="2">
    <source>
        <dbReference type="EMBL" id="SFO03834.1"/>
    </source>
</evidence>